<comment type="caution">
    <text evidence="1">The sequence shown here is derived from an EMBL/GenBank/DDBJ whole genome shotgun (WGS) entry which is preliminary data.</text>
</comment>
<gene>
    <name evidence="1" type="ORF">BDA96_09G028100</name>
</gene>
<reference evidence="1" key="1">
    <citation type="journal article" date="2019" name="BMC Genomics">
        <title>A new reference genome for Sorghum bicolor reveals high levels of sequence similarity between sweet and grain genotypes: implications for the genetics of sugar metabolism.</title>
        <authorList>
            <person name="Cooper E.A."/>
            <person name="Brenton Z.W."/>
            <person name="Flinn B.S."/>
            <person name="Jenkins J."/>
            <person name="Shu S."/>
            <person name="Flowers D."/>
            <person name="Luo F."/>
            <person name="Wang Y."/>
            <person name="Xia P."/>
            <person name="Barry K."/>
            <person name="Daum C."/>
            <person name="Lipzen A."/>
            <person name="Yoshinaga Y."/>
            <person name="Schmutz J."/>
            <person name="Saski C."/>
            <person name="Vermerris W."/>
            <person name="Kresovich S."/>
        </authorList>
    </citation>
    <scope>NUCLEOTIDE SEQUENCE</scope>
</reference>
<evidence type="ECO:0000313" key="1">
    <source>
        <dbReference type="EMBL" id="KAG0516722.1"/>
    </source>
</evidence>
<reference evidence="1" key="2">
    <citation type="submission" date="2020-10" db="EMBL/GenBank/DDBJ databases">
        <authorList>
            <person name="Cooper E.A."/>
            <person name="Brenton Z.W."/>
            <person name="Flinn B.S."/>
            <person name="Jenkins J."/>
            <person name="Shu S."/>
            <person name="Flowers D."/>
            <person name="Luo F."/>
            <person name="Wang Y."/>
            <person name="Xia P."/>
            <person name="Barry K."/>
            <person name="Daum C."/>
            <person name="Lipzen A."/>
            <person name="Yoshinaga Y."/>
            <person name="Schmutz J."/>
            <person name="Saski C."/>
            <person name="Vermerris W."/>
            <person name="Kresovich S."/>
        </authorList>
    </citation>
    <scope>NUCLEOTIDE SEQUENCE</scope>
</reference>
<dbReference type="Proteomes" id="UP000807115">
    <property type="component" value="Chromosome 9"/>
</dbReference>
<dbReference type="EMBL" id="CM027688">
    <property type="protein sequence ID" value="KAG0516722.1"/>
    <property type="molecule type" value="Genomic_DNA"/>
</dbReference>
<evidence type="ECO:0000313" key="2">
    <source>
        <dbReference type="Proteomes" id="UP000807115"/>
    </source>
</evidence>
<sequence>MIKHKICIRSKVRHKLSWSLFSYSLMYLLIRFQLQDAICRQQSCTLTHHSTVFLQVCSMVSREMLAAAEALEFFIEKESFGVRNVQTQCTLLIFSLPCCSPCYVFHLNC</sequence>
<name>A0A921Q7J9_SORBI</name>
<dbReference type="AlphaFoldDB" id="A0A921Q7J9"/>
<organism evidence="1 2">
    <name type="scientific">Sorghum bicolor</name>
    <name type="common">Sorghum</name>
    <name type="synonym">Sorghum vulgare</name>
    <dbReference type="NCBI Taxonomy" id="4558"/>
    <lineage>
        <taxon>Eukaryota</taxon>
        <taxon>Viridiplantae</taxon>
        <taxon>Streptophyta</taxon>
        <taxon>Embryophyta</taxon>
        <taxon>Tracheophyta</taxon>
        <taxon>Spermatophyta</taxon>
        <taxon>Magnoliopsida</taxon>
        <taxon>Liliopsida</taxon>
        <taxon>Poales</taxon>
        <taxon>Poaceae</taxon>
        <taxon>PACMAD clade</taxon>
        <taxon>Panicoideae</taxon>
        <taxon>Andropogonodae</taxon>
        <taxon>Andropogoneae</taxon>
        <taxon>Sorghinae</taxon>
        <taxon>Sorghum</taxon>
    </lineage>
</organism>
<proteinExistence type="predicted"/>
<protein>
    <submittedName>
        <fullName evidence="1">Uncharacterized protein</fullName>
    </submittedName>
</protein>
<accession>A0A921Q7J9</accession>